<accession>A0A2P2BRF8</accession>
<evidence type="ECO:0000313" key="1">
    <source>
        <dbReference type="EMBL" id="CEI72927.1"/>
    </source>
</evidence>
<dbReference type="KEGG" id="rhom:FRIFI_1392"/>
<sequence>MRSEKVLRIIAQAKNYNKLPSEILGITNTYTAFCFNEACLHIQLALEDKDTKVIFDEKRLKEDGTRRTFLDMALEKGGNL</sequence>
<protein>
    <submittedName>
        <fullName evidence="1">Uncharacterized protein</fullName>
    </submittedName>
</protein>
<evidence type="ECO:0000313" key="2">
    <source>
        <dbReference type="Proteomes" id="UP000245695"/>
    </source>
</evidence>
<dbReference type="Proteomes" id="UP000245695">
    <property type="component" value="Chromosome 1"/>
</dbReference>
<dbReference type="AlphaFoldDB" id="A0A2P2BRF8"/>
<keyword evidence="2" id="KW-1185">Reference proteome</keyword>
<organism evidence="1 2">
    <name type="scientific">Romboutsia hominis</name>
    <dbReference type="NCBI Taxonomy" id="1507512"/>
    <lineage>
        <taxon>Bacteria</taxon>
        <taxon>Bacillati</taxon>
        <taxon>Bacillota</taxon>
        <taxon>Clostridia</taxon>
        <taxon>Peptostreptococcales</taxon>
        <taxon>Peptostreptococcaceae</taxon>
        <taxon>Romboutsia</taxon>
    </lineage>
</organism>
<dbReference type="EMBL" id="LN650648">
    <property type="protein sequence ID" value="CEI72927.1"/>
    <property type="molecule type" value="Genomic_DNA"/>
</dbReference>
<name>A0A2P2BRF8_9FIRM</name>
<gene>
    <name evidence="1" type="ORF">FRIFI_1392</name>
</gene>
<reference evidence="1 2" key="1">
    <citation type="submission" date="2014-09" db="EMBL/GenBank/DDBJ databases">
        <authorList>
            <person name="Hornung B.V."/>
        </authorList>
    </citation>
    <scope>NUCLEOTIDE SEQUENCE [LARGE SCALE GENOMIC DNA]</scope>
    <source>
        <strain evidence="1 2">FRIFI</strain>
    </source>
</reference>
<proteinExistence type="predicted"/>